<organism evidence="1 2">
    <name type="scientific">Senna tora</name>
    <dbReference type="NCBI Taxonomy" id="362788"/>
    <lineage>
        <taxon>Eukaryota</taxon>
        <taxon>Viridiplantae</taxon>
        <taxon>Streptophyta</taxon>
        <taxon>Embryophyta</taxon>
        <taxon>Tracheophyta</taxon>
        <taxon>Spermatophyta</taxon>
        <taxon>Magnoliopsida</taxon>
        <taxon>eudicotyledons</taxon>
        <taxon>Gunneridae</taxon>
        <taxon>Pentapetalae</taxon>
        <taxon>rosids</taxon>
        <taxon>fabids</taxon>
        <taxon>Fabales</taxon>
        <taxon>Fabaceae</taxon>
        <taxon>Caesalpinioideae</taxon>
        <taxon>Cassia clade</taxon>
        <taxon>Senna</taxon>
    </lineage>
</organism>
<keyword evidence="2" id="KW-1185">Reference proteome</keyword>
<comment type="caution">
    <text evidence="1">The sequence shown here is derived from an EMBL/GenBank/DDBJ whole genome shotgun (WGS) entry which is preliminary data.</text>
</comment>
<dbReference type="Proteomes" id="UP000634136">
    <property type="component" value="Unassembled WGS sequence"/>
</dbReference>
<proteinExistence type="predicted"/>
<accession>A0A834TF41</accession>
<dbReference type="AlphaFoldDB" id="A0A834TF41"/>
<reference evidence="1" key="1">
    <citation type="submission" date="2020-09" db="EMBL/GenBank/DDBJ databases">
        <title>Genome-Enabled Discovery of Anthraquinone Biosynthesis in Senna tora.</title>
        <authorList>
            <person name="Kang S.-H."/>
            <person name="Pandey R.P."/>
            <person name="Lee C.-M."/>
            <person name="Sim J.-S."/>
            <person name="Jeong J.-T."/>
            <person name="Choi B.-S."/>
            <person name="Jung M."/>
            <person name="Ginzburg D."/>
            <person name="Zhao K."/>
            <person name="Won S.Y."/>
            <person name="Oh T.-J."/>
            <person name="Yu Y."/>
            <person name="Kim N.-H."/>
            <person name="Lee O.R."/>
            <person name="Lee T.-H."/>
            <person name="Bashyal P."/>
            <person name="Kim T.-S."/>
            <person name="Lee W.-H."/>
            <person name="Kawkins C."/>
            <person name="Kim C.-K."/>
            <person name="Kim J.S."/>
            <person name="Ahn B.O."/>
            <person name="Rhee S.Y."/>
            <person name="Sohng J.K."/>
        </authorList>
    </citation>
    <scope>NUCLEOTIDE SEQUENCE</scope>
    <source>
        <tissue evidence="1">Leaf</tissue>
    </source>
</reference>
<evidence type="ECO:0000313" key="1">
    <source>
        <dbReference type="EMBL" id="KAF7820973.1"/>
    </source>
</evidence>
<evidence type="ECO:0000313" key="2">
    <source>
        <dbReference type="Proteomes" id="UP000634136"/>
    </source>
</evidence>
<dbReference type="EMBL" id="JAAIUW010000008">
    <property type="protein sequence ID" value="KAF7820973.1"/>
    <property type="molecule type" value="Genomic_DNA"/>
</dbReference>
<gene>
    <name evidence="1" type="ORF">G2W53_026428</name>
</gene>
<sequence>MKTPIRASIPLGFANTTGTDVSHSLPQQGFCLLILEGF</sequence>
<protein>
    <submittedName>
        <fullName evidence="1">Uncharacterized protein</fullName>
    </submittedName>
</protein>
<name>A0A834TF41_9FABA</name>